<organism evidence="2 3">
    <name type="scientific">Allorhodopirellula heiligendammensis</name>
    <dbReference type="NCBI Taxonomy" id="2714739"/>
    <lineage>
        <taxon>Bacteria</taxon>
        <taxon>Pseudomonadati</taxon>
        <taxon>Planctomycetota</taxon>
        <taxon>Planctomycetia</taxon>
        <taxon>Pirellulales</taxon>
        <taxon>Pirellulaceae</taxon>
        <taxon>Allorhodopirellula</taxon>
    </lineage>
</organism>
<evidence type="ECO:0000256" key="1">
    <source>
        <dbReference type="SAM" id="SignalP"/>
    </source>
</evidence>
<dbReference type="RefSeq" id="WP_302119248.1">
    <property type="nucleotide sequence ID" value="NZ_SJPU01000002.1"/>
</dbReference>
<name>A0A5C6BY03_9BACT</name>
<feature type="signal peptide" evidence="1">
    <location>
        <begin position="1"/>
        <end position="23"/>
    </location>
</feature>
<feature type="chain" id="PRO_5022948241" description="Secreted protein" evidence="1">
    <location>
        <begin position="24"/>
        <end position="945"/>
    </location>
</feature>
<evidence type="ECO:0008006" key="4">
    <source>
        <dbReference type="Google" id="ProtNLM"/>
    </source>
</evidence>
<sequence>MSNRFWMTVAAWLCWFGLSQNQAASQPPVPGSPMPEQGLVVVASGVPYGVATIEIPLRNPVFGDGPPPLRLSGPPARVFFAVSENVQVRGVELPSERPMPRVGQGRLLGRVSNLIREVAGGDAVQNETVAQRISFLFAGEQPFTVKVDDREGAAGSFEIRPAANPRGRQQLLTDWWSSFTDESKRQVDRLDTPPWVQTYVVGMLSGRLGLPLPAWYGNTSGETQQDSLLMTLEWISGAASVSNRVFASAAAGRDLDSPNLPVTTEVAAEPLPAPIQWQATSPPSDLAPNPVDPEIEAIADQVPPECFYIRYGKFENYLWYQDLTDEYGGDISRMITLSGLANDGAARLTRQLGLQTTIMGRMLGPTIIADQAIIGRDLFLQDGAAMGVLFQPTNAYLLRSSINSDRKKLASGADAITLQDVHLKNGRGSLLRSSDNSVRSYMVESKGFICVTNSLAIAERFLEVGQTGESLGKTEAFRIARTLHPLSIDDTIFAYFSPDMLQGLLTPQYLIELRRRMQSEADIALVHLARLAAADQTPPGLQPIREIDPLVDAGFLPVGFGERPDGSGVFALGDRVLDSARGARGTFLPIPDNPIETVTSTEAAWYNEIAAAYSQQFRSLDPIFLGVKREWVAGSQAADGATENVKLPRRERLNLHLEVAPWQPENYGTWAQQLGPPTPVSIRFAPDDIVAVQAHVVSDVLGPPTHMFAGIKDSNPPQPEAFNGILGSYQALQSLPGYLGAWPLPGMLDRLPLGIGRGQPVGPNMTRLLGGVYRYTGGEFSILSFDPALLTSTVSQLAAMEVSDSAQVRAHIGDIHDSQIAGWVNEFLYRRAATSSAAEADFLSSLSGQLGVAPEQALEQARLILGGEVQCVLGGDFQADSADSAAPQWRSTAWGVGNDDPPAYPPATYEAPILNWFRGADGTLTQYPNRVVADLVIEVERGRTK</sequence>
<accession>A0A5C6BY03</accession>
<dbReference type="Proteomes" id="UP000319908">
    <property type="component" value="Unassembled WGS sequence"/>
</dbReference>
<evidence type="ECO:0000313" key="3">
    <source>
        <dbReference type="Proteomes" id="UP000319908"/>
    </source>
</evidence>
<protein>
    <recommendedName>
        <fullName evidence="4">Secreted protein</fullName>
    </recommendedName>
</protein>
<gene>
    <name evidence="2" type="ORF">Poly21_35660</name>
</gene>
<keyword evidence="3" id="KW-1185">Reference proteome</keyword>
<reference evidence="2 3" key="1">
    <citation type="journal article" date="2020" name="Antonie Van Leeuwenhoek">
        <title>Rhodopirellula heiligendammensis sp. nov., Rhodopirellula pilleata sp. nov., and Rhodopirellula solitaria sp. nov. isolated from natural or artificial marine surfaces in Northern Germany and California, USA, and emended description of the genus Rhodopirellula.</title>
        <authorList>
            <person name="Kallscheuer N."/>
            <person name="Wiegand S."/>
            <person name="Jogler M."/>
            <person name="Boedeker C."/>
            <person name="Peeters S.H."/>
            <person name="Rast P."/>
            <person name="Heuer A."/>
            <person name="Jetten M.S.M."/>
            <person name="Rohde M."/>
            <person name="Jogler C."/>
        </authorList>
    </citation>
    <scope>NUCLEOTIDE SEQUENCE [LARGE SCALE GENOMIC DNA]</scope>
    <source>
        <strain evidence="2 3">Poly21</strain>
    </source>
</reference>
<proteinExistence type="predicted"/>
<dbReference type="EMBL" id="SJPU01000002">
    <property type="protein sequence ID" value="TWU16361.1"/>
    <property type="molecule type" value="Genomic_DNA"/>
</dbReference>
<keyword evidence="1" id="KW-0732">Signal</keyword>
<comment type="caution">
    <text evidence="2">The sequence shown here is derived from an EMBL/GenBank/DDBJ whole genome shotgun (WGS) entry which is preliminary data.</text>
</comment>
<dbReference type="AlphaFoldDB" id="A0A5C6BY03"/>
<evidence type="ECO:0000313" key="2">
    <source>
        <dbReference type="EMBL" id="TWU16361.1"/>
    </source>
</evidence>